<accession>A0A2J6PPI8</accession>
<reference evidence="9 10" key="1">
    <citation type="submission" date="2016-05" db="EMBL/GenBank/DDBJ databases">
        <title>A degradative enzymes factory behind the ericoid mycorrhizal symbiosis.</title>
        <authorList>
            <consortium name="DOE Joint Genome Institute"/>
            <person name="Martino E."/>
            <person name="Morin E."/>
            <person name="Grelet G."/>
            <person name="Kuo A."/>
            <person name="Kohler A."/>
            <person name="Daghino S."/>
            <person name="Barry K."/>
            <person name="Choi C."/>
            <person name="Cichocki N."/>
            <person name="Clum A."/>
            <person name="Copeland A."/>
            <person name="Hainaut M."/>
            <person name="Haridas S."/>
            <person name="Labutti K."/>
            <person name="Lindquist E."/>
            <person name="Lipzen A."/>
            <person name="Khouja H.-R."/>
            <person name="Murat C."/>
            <person name="Ohm R."/>
            <person name="Olson A."/>
            <person name="Spatafora J."/>
            <person name="Veneault-Fourrey C."/>
            <person name="Henrissat B."/>
            <person name="Grigoriev I."/>
            <person name="Martin F."/>
            <person name="Perotto S."/>
        </authorList>
    </citation>
    <scope>NUCLEOTIDE SEQUENCE [LARGE SCALE GENOMIC DNA]</scope>
    <source>
        <strain evidence="9 10">UAMH 7357</strain>
    </source>
</reference>
<evidence type="ECO:0000313" key="10">
    <source>
        <dbReference type="Proteomes" id="UP000235672"/>
    </source>
</evidence>
<dbReference type="GO" id="GO:0005739">
    <property type="term" value="C:mitochondrion"/>
    <property type="evidence" value="ECO:0007669"/>
    <property type="project" value="UniProtKB-SubCell"/>
</dbReference>
<keyword evidence="7" id="KW-0496">Mitochondrion</keyword>
<dbReference type="PANTHER" id="PTHR11735">
    <property type="entry name" value="TRNA N6-ADENOSINE THREONYLCARBAMOYLTRANSFERASE"/>
    <property type="match status" value="1"/>
</dbReference>
<dbReference type="EMBL" id="KZ613509">
    <property type="protein sequence ID" value="PMD15938.1"/>
    <property type="molecule type" value="Genomic_DNA"/>
</dbReference>
<comment type="function">
    <text evidence="7">Required for the formation of a threonylcarbamoyl group on adenosine at position 37 (t(6)A37) in mitochondrial tRNAs that read codons beginning with adenine. Probably involved in the transfer of the threonylcarbamoyl moiety of threonylcarbamoyl-AMP (TC-AMP) to the N6 group of A37. Involved in mitochondrial genome maintenance.</text>
</comment>
<dbReference type="SUPFAM" id="SSF53067">
    <property type="entry name" value="Actin-like ATPase domain"/>
    <property type="match status" value="2"/>
</dbReference>
<dbReference type="Proteomes" id="UP000235672">
    <property type="component" value="Unassembled WGS sequence"/>
</dbReference>
<protein>
    <recommendedName>
        <fullName evidence="1">N(6)-L-threonylcarbamoyladenine synthase</fullName>
        <ecNumber evidence="1">2.3.1.234</ecNumber>
    </recommendedName>
</protein>
<organism evidence="9 10">
    <name type="scientific">Hyaloscypha hepaticicola</name>
    <dbReference type="NCBI Taxonomy" id="2082293"/>
    <lineage>
        <taxon>Eukaryota</taxon>
        <taxon>Fungi</taxon>
        <taxon>Dikarya</taxon>
        <taxon>Ascomycota</taxon>
        <taxon>Pezizomycotina</taxon>
        <taxon>Leotiomycetes</taxon>
        <taxon>Helotiales</taxon>
        <taxon>Hyaloscyphaceae</taxon>
        <taxon>Hyaloscypha</taxon>
    </lineage>
</organism>
<keyword evidence="2 7" id="KW-0808">Transferase</keyword>
<dbReference type="Pfam" id="PF00814">
    <property type="entry name" value="TsaD"/>
    <property type="match status" value="1"/>
</dbReference>
<dbReference type="InterPro" id="IPR000905">
    <property type="entry name" value="Gcp-like_dom"/>
</dbReference>
<dbReference type="EC" id="2.3.1.234" evidence="1"/>
<comment type="subcellular location">
    <subcellularLocation>
        <location evidence="7">Mitochondrion</location>
    </subcellularLocation>
</comment>
<proteinExistence type="inferred from homology"/>
<evidence type="ECO:0000256" key="3">
    <source>
        <dbReference type="ARBA" id="ARBA00022694"/>
    </source>
</evidence>
<dbReference type="OrthoDB" id="10259622at2759"/>
<sequence>MAAPKVFPRVRHSAGTKSCIRCVFEGQTTAVANCLLIPRRDVTRSSRVVKAEAGPSLHSTSTTPSLMRPLCPLIRRGNTSNLGHFQRRQLLTLAIETSCDDTSVAVLEKHKNNSATLHFHSKITSDNRLYGGVHPIASHESHQKNLAILIDQALHSLPKQKDACQHHKKVLCLGSSGREIRNKPDFITVTRGPGMRASLNTGLDTAKGLAVAWQIPFLGVNHMQAHALTPRLVSALDATESGSNVVTDKDPAFPFLSLLVSGGHTMLVHSRSLCDHEILADTTDMAVGDMIDKTAREVLPQEYLQSAADVMYGKLLEAFAFPEEQSVHDYVPPSSFTRPRISLLPEYEWKINPPYCSPGSEGSIKYADAFTFSGIGSAVKKIMGRFPEMDDTGRRMLARETMALSFEHLASRVLFALKRVDTQSIKALVVSGGVASNQFLKTILRENLNAKGFQDMKLVFPPPKFCTDNAAMIAWTGIEMYEAGWRTSLDAMAIKKWPVDPKGTDGGILGVDGWSADNVT</sequence>
<evidence type="ECO:0000256" key="5">
    <source>
        <dbReference type="ARBA" id="ARBA00023315"/>
    </source>
</evidence>
<dbReference type="PRINTS" id="PR00789">
    <property type="entry name" value="OSIALOPTASE"/>
</dbReference>
<dbReference type="GO" id="GO:0061711">
    <property type="term" value="F:tRNA N(6)-L-threonylcarbamoyladenine synthase activity"/>
    <property type="evidence" value="ECO:0007669"/>
    <property type="project" value="UniProtKB-EC"/>
</dbReference>
<name>A0A2J6PPI8_9HELO</name>
<dbReference type="AlphaFoldDB" id="A0A2J6PPI8"/>
<evidence type="ECO:0000256" key="2">
    <source>
        <dbReference type="ARBA" id="ARBA00022679"/>
    </source>
</evidence>
<dbReference type="InterPro" id="IPR017860">
    <property type="entry name" value="Peptidase_M22_CS"/>
</dbReference>
<keyword evidence="10" id="KW-1185">Reference proteome</keyword>
<keyword evidence="5 7" id="KW-0012">Acyltransferase</keyword>
<dbReference type="PROSITE" id="PS01016">
    <property type="entry name" value="GLYCOPROTEASE"/>
    <property type="match status" value="1"/>
</dbReference>
<comment type="similarity">
    <text evidence="7">Belongs to the KAE1 / TsaD family.</text>
</comment>
<dbReference type="InterPro" id="IPR043129">
    <property type="entry name" value="ATPase_NBD"/>
</dbReference>
<dbReference type="Gene3D" id="3.30.420.40">
    <property type="match status" value="2"/>
</dbReference>
<dbReference type="STRING" id="1745343.A0A2J6PPI8"/>
<evidence type="ECO:0000256" key="1">
    <source>
        <dbReference type="ARBA" id="ARBA00012156"/>
    </source>
</evidence>
<keyword evidence="4 7" id="KW-0479">Metal-binding</keyword>
<dbReference type="InterPro" id="IPR017861">
    <property type="entry name" value="KAE1/TsaD"/>
</dbReference>
<feature type="domain" description="Gcp-like" evidence="8">
    <location>
        <begin position="183"/>
        <end position="475"/>
    </location>
</feature>
<dbReference type="InterPro" id="IPR022450">
    <property type="entry name" value="TsaD"/>
</dbReference>
<evidence type="ECO:0000259" key="8">
    <source>
        <dbReference type="Pfam" id="PF00814"/>
    </source>
</evidence>
<comment type="cofactor">
    <cofactor evidence="7">
        <name>a divalent metal cation</name>
        <dbReference type="ChEBI" id="CHEBI:60240"/>
    </cofactor>
    <text evidence="7">Binds 1 divalent metal cation per subunit.</text>
</comment>
<evidence type="ECO:0000313" key="9">
    <source>
        <dbReference type="EMBL" id="PMD15938.1"/>
    </source>
</evidence>
<dbReference type="GO" id="GO:0072670">
    <property type="term" value="P:mitochondrial tRNA threonylcarbamoyladenosine modification"/>
    <property type="evidence" value="ECO:0007669"/>
    <property type="project" value="TreeGrafter"/>
</dbReference>
<keyword evidence="3 7" id="KW-0819">tRNA processing</keyword>
<gene>
    <name evidence="9" type="ORF">NA56DRAFT_753540</name>
</gene>
<evidence type="ECO:0000256" key="4">
    <source>
        <dbReference type="ARBA" id="ARBA00022723"/>
    </source>
</evidence>
<dbReference type="HAMAP" id="MF_01445">
    <property type="entry name" value="TsaD"/>
    <property type="match status" value="1"/>
</dbReference>
<evidence type="ECO:0000256" key="6">
    <source>
        <dbReference type="ARBA" id="ARBA00048117"/>
    </source>
</evidence>
<dbReference type="PANTHER" id="PTHR11735:SF6">
    <property type="entry name" value="TRNA N6-ADENOSINE THREONYLCARBAMOYLTRANSFERASE, MITOCHONDRIAL"/>
    <property type="match status" value="1"/>
</dbReference>
<comment type="catalytic activity">
    <reaction evidence="6 7">
        <text>L-threonylcarbamoyladenylate + adenosine(37) in tRNA = N(6)-L-threonylcarbamoyladenosine(37) in tRNA + AMP + H(+)</text>
        <dbReference type="Rhea" id="RHEA:37059"/>
        <dbReference type="Rhea" id="RHEA-COMP:10162"/>
        <dbReference type="Rhea" id="RHEA-COMP:10163"/>
        <dbReference type="ChEBI" id="CHEBI:15378"/>
        <dbReference type="ChEBI" id="CHEBI:73682"/>
        <dbReference type="ChEBI" id="CHEBI:74411"/>
        <dbReference type="ChEBI" id="CHEBI:74418"/>
        <dbReference type="ChEBI" id="CHEBI:456215"/>
        <dbReference type="EC" id="2.3.1.234"/>
    </reaction>
</comment>
<evidence type="ECO:0000256" key="7">
    <source>
        <dbReference type="HAMAP-Rule" id="MF_03179"/>
    </source>
</evidence>
<comment type="subunit">
    <text evidence="7">Homodimer.</text>
</comment>
<dbReference type="GO" id="GO:0046872">
    <property type="term" value="F:metal ion binding"/>
    <property type="evidence" value="ECO:0007669"/>
    <property type="project" value="UniProtKB-KW"/>
</dbReference>